<gene>
    <name evidence="2" type="ORF">Fuma_03261</name>
</gene>
<dbReference type="EMBL" id="CP017641">
    <property type="protein sequence ID" value="APZ93643.1"/>
    <property type="molecule type" value="Genomic_DNA"/>
</dbReference>
<dbReference type="InterPro" id="IPR000801">
    <property type="entry name" value="Esterase-like"/>
</dbReference>
<dbReference type="OrthoDB" id="9784036at2"/>
<dbReference type="Pfam" id="PF00756">
    <property type="entry name" value="Esterase"/>
    <property type="match status" value="1"/>
</dbReference>
<dbReference type="SUPFAM" id="SSF53474">
    <property type="entry name" value="alpha/beta-Hydrolases"/>
    <property type="match status" value="1"/>
</dbReference>
<sequence>MFEKLAKVFGKEHAATEESAPDSNMPDVSSADSLQFWSTTEVDGHRVDVFDPRKNAGSADHGEQSAPAGCVLFLHGHGRIMLNDNPTFSKLLLDHNLVAVCPDGQRSWWLDHVCPEFSTDVTPQQWLLDQLVPFIEQRWKIETPHIALLGISMGGQGALQLSYRYAAKFPVVAAISPAIDFFQLHGQGLPLDEMFDNAEEARQATVVLNLHPLAWPRHQWFCCDPDDTDWFDGAVRLGMKLSSSGILHKRDLDTSHGGHSWDYFNHMAPTAFEHIAKALATYEA</sequence>
<dbReference type="RefSeq" id="WP_083732097.1">
    <property type="nucleotide sequence ID" value="NZ_CP017641.1"/>
</dbReference>
<name>A0A1P8WHY6_9PLAN</name>
<proteinExistence type="predicted"/>
<dbReference type="AlphaFoldDB" id="A0A1P8WHY6"/>
<dbReference type="KEGG" id="fmr:Fuma_03261"/>
<evidence type="ECO:0000256" key="1">
    <source>
        <dbReference type="SAM" id="MobiDB-lite"/>
    </source>
</evidence>
<keyword evidence="3" id="KW-1185">Reference proteome</keyword>
<accession>A0A1P8WHY6</accession>
<organism evidence="2 3">
    <name type="scientific">Fuerstiella marisgermanici</name>
    <dbReference type="NCBI Taxonomy" id="1891926"/>
    <lineage>
        <taxon>Bacteria</taxon>
        <taxon>Pseudomonadati</taxon>
        <taxon>Planctomycetota</taxon>
        <taxon>Planctomycetia</taxon>
        <taxon>Planctomycetales</taxon>
        <taxon>Planctomycetaceae</taxon>
        <taxon>Fuerstiella</taxon>
    </lineage>
</organism>
<evidence type="ECO:0000313" key="2">
    <source>
        <dbReference type="EMBL" id="APZ93643.1"/>
    </source>
</evidence>
<dbReference type="InterPro" id="IPR029058">
    <property type="entry name" value="AB_hydrolase_fold"/>
</dbReference>
<dbReference type="Proteomes" id="UP000187735">
    <property type="component" value="Chromosome"/>
</dbReference>
<protein>
    <submittedName>
        <fullName evidence="2">Putative hydrolase of the alpha/beta superfamily protein</fullName>
    </submittedName>
</protein>
<dbReference type="Gene3D" id="3.40.50.1820">
    <property type="entry name" value="alpha/beta hydrolase"/>
    <property type="match status" value="1"/>
</dbReference>
<dbReference type="GO" id="GO:0016787">
    <property type="term" value="F:hydrolase activity"/>
    <property type="evidence" value="ECO:0007669"/>
    <property type="project" value="UniProtKB-KW"/>
</dbReference>
<evidence type="ECO:0000313" key="3">
    <source>
        <dbReference type="Proteomes" id="UP000187735"/>
    </source>
</evidence>
<keyword evidence="2" id="KW-0378">Hydrolase</keyword>
<reference evidence="2 3" key="1">
    <citation type="journal article" date="2016" name="Front. Microbiol.">
        <title>Fuerstia marisgermanicae gen. nov., sp. nov., an Unusual Member of the Phylum Planctomycetes from the German Wadden Sea.</title>
        <authorList>
            <person name="Kohn T."/>
            <person name="Heuer A."/>
            <person name="Jogler M."/>
            <person name="Vollmers J."/>
            <person name="Boedeker C."/>
            <person name="Bunk B."/>
            <person name="Rast P."/>
            <person name="Borchert D."/>
            <person name="Glockner I."/>
            <person name="Freese H.M."/>
            <person name="Klenk H.P."/>
            <person name="Overmann J."/>
            <person name="Kaster A.K."/>
            <person name="Rohde M."/>
            <person name="Wiegand S."/>
            <person name="Jogler C."/>
        </authorList>
    </citation>
    <scope>NUCLEOTIDE SEQUENCE [LARGE SCALE GENOMIC DNA]</scope>
    <source>
        <strain evidence="2 3">NH11</strain>
    </source>
</reference>
<dbReference type="STRING" id="1891926.Fuma_03261"/>
<feature type="region of interest" description="Disordered" evidence="1">
    <location>
        <begin position="8"/>
        <end position="30"/>
    </location>
</feature>